<sequence length="104" mass="12234">MEKVIHLLDDIENKAARILGRVSDEKARLTEEANQKMKSFDSKIQNETNDKLNALRAKANQEVELELSRIRTEQENYLKQLDEDFDTHCEEYANQIFHRIISLT</sequence>
<evidence type="ECO:0000256" key="1">
    <source>
        <dbReference type="SAM" id="Coils"/>
    </source>
</evidence>
<evidence type="ECO:0000313" key="3">
    <source>
        <dbReference type="Proteomes" id="UP000199800"/>
    </source>
</evidence>
<accession>A0A1I0D6M1</accession>
<dbReference type="EMBL" id="FOHN01000013">
    <property type="protein sequence ID" value="SET27880.1"/>
    <property type="molecule type" value="Genomic_DNA"/>
</dbReference>
<protein>
    <recommendedName>
        <fullName evidence="4">ATPase</fullName>
    </recommendedName>
</protein>
<organism evidence="2 3">
    <name type="scientific">[Clostridium] polysaccharolyticum</name>
    <dbReference type="NCBI Taxonomy" id="29364"/>
    <lineage>
        <taxon>Bacteria</taxon>
        <taxon>Bacillati</taxon>
        <taxon>Bacillota</taxon>
        <taxon>Clostridia</taxon>
        <taxon>Lachnospirales</taxon>
        <taxon>Lachnospiraceae</taxon>
    </lineage>
</organism>
<dbReference type="STRING" id="29364.SAMN04487772_11324"/>
<evidence type="ECO:0000313" key="2">
    <source>
        <dbReference type="EMBL" id="SET27880.1"/>
    </source>
</evidence>
<dbReference type="Proteomes" id="UP000199800">
    <property type="component" value="Unassembled WGS sequence"/>
</dbReference>
<dbReference type="RefSeq" id="WP_092478009.1">
    <property type="nucleotide sequence ID" value="NZ_FOHN01000013.1"/>
</dbReference>
<name>A0A1I0D6M1_9FIRM</name>
<gene>
    <name evidence="2" type="ORF">SAMN04487772_11324</name>
</gene>
<dbReference type="AlphaFoldDB" id="A0A1I0D6M1"/>
<keyword evidence="1" id="KW-0175">Coiled coil</keyword>
<dbReference type="OrthoDB" id="1910836at2"/>
<reference evidence="2 3" key="1">
    <citation type="submission" date="2016-10" db="EMBL/GenBank/DDBJ databases">
        <authorList>
            <person name="de Groot N.N."/>
        </authorList>
    </citation>
    <scope>NUCLEOTIDE SEQUENCE [LARGE SCALE GENOMIC DNA]</scope>
    <source>
        <strain evidence="2 3">DSM 1801</strain>
    </source>
</reference>
<proteinExistence type="predicted"/>
<feature type="coiled-coil region" evidence="1">
    <location>
        <begin position="30"/>
        <end position="80"/>
    </location>
</feature>
<keyword evidence="3" id="KW-1185">Reference proteome</keyword>
<evidence type="ECO:0008006" key="4">
    <source>
        <dbReference type="Google" id="ProtNLM"/>
    </source>
</evidence>